<dbReference type="PANTHER" id="PTHR33162:SF1">
    <property type="entry name" value="SEC-INDEPENDENT PROTEIN TRANSLOCASE PROTEIN TATA, CHLOROPLASTIC"/>
    <property type="match status" value="1"/>
</dbReference>
<dbReference type="InterPro" id="IPR018448">
    <property type="entry name" value="TatB"/>
</dbReference>
<dbReference type="GO" id="GO:0043953">
    <property type="term" value="P:protein transport by the Tat complex"/>
    <property type="evidence" value="ECO:0007669"/>
    <property type="project" value="UniProtKB-UniRule"/>
</dbReference>
<comment type="subunit">
    <text evidence="9">The Tat system comprises two distinct complexes: a TatABC complex, containing multiple copies of TatA, TatB and TatC subunits, and a separate TatA complex, containing only TatA subunits. Substrates initially bind to the TatABC complex, which probably triggers association of the separate TatA complex to form the active translocon.</text>
</comment>
<protein>
    <recommendedName>
        <fullName evidence="9">Sec-independent protein translocase protein TatB</fullName>
    </recommendedName>
</protein>
<evidence type="ECO:0000256" key="10">
    <source>
        <dbReference type="SAM" id="Coils"/>
    </source>
</evidence>
<comment type="function">
    <text evidence="9">Part of the twin-arginine translocation (Tat) system that transports large folded proteins containing a characteristic twin-arginine motif in their signal peptide across membranes. Together with TatC, TatB is part of a receptor directly interacting with Tat signal peptides. TatB may form an oligomeric binding site that transiently accommodates folded Tat precursor proteins before their translocation.</text>
</comment>
<dbReference type="GO" id="GO:0033281">
    <property type="term" value="C:TAT protein transport complex"/>
    <property type="evidence" value="ECO:0007669"/>
    <property type="project" value="UniProtKB-UniRule"/>
</dbReference>
<evidence type="ECO:0000256" key="9">
    <source>
        <dbReference type="HAMAP-Rule" id="MF_00237"/>
    </source>
</evidence>
<evidence type="ECO:0000313" key="12">
    <source>
        <dbReference type="EMBL" id="MTD96081.1"/>
    </source>
</evidence>
<evidence type="ECO:0000256" key="3">
    <source>
        <dbReference type="ARBA" id="ARBA00022475"/>
    </source>
</evidence>
<dbReference type="NCBIfam" id="TIGR01410">
    <property type="entry name" value="tatB"/>
    <property type="match status" value="1"/>
</dbReference>
<comment type="similarity">
    <text evidence="9">Belongs to the TatB family.</text>
</comment>
<dbReference type="EMBL" id="WMBQ01000002">
    <property type="protein sequence ID" value="MTD96081.1"/>
    <property type="molecule type" value="Genomic_DNA"/>
</dbReference>
<keyword evidence="6 9" id="KW-1133">Transmembrane helix</keyword>
<evidence type="ECO:0000256" key="6">
    <source>
        <dbReference type="ARBA" id="ARBA00022989"/>
    </source>
</evidence>
<proteinExistence type="inferred from homology"/>
<keyword evidence="13" id="KW-1185">Reference proteome</keyword>
<evidence type="ECO:0000256" key="11">
    <source>
        <dbReference type="SAM" id="MobiDB-lite"/>
    </source>
</evidence>
<dbReference type="PANTHER" id="PTHR33162">
    <property type="entry name" value="SEC-INDEPENDENT PROTEIN TRANSLOCASE PROTEIN TATA, CHLOROPLASTIC"/>
    <property type="match status" value="1"/>
</dbReference>
<gene>
    <name evidence="9 12" type="primary">tatB</name>
    <name evidence="12" type="ORF">GIW81_17215</name>
</gene>
<feature type="coiled-coil region" evidence="10">
    <location>
        <begin position="52"/>
        <end position="79"/>
    </location>
</feature>
<keyword evidence="2 9" id="KW-0813">Transport</keyword>
<evidence type="ECO:0000256" key="4">
    <source>
        <dbReference type="ARBA" id="ARBA00022692"/>
    </source>
</evidence>
<keyword evidence="3 9" id="KW-1003">Cell membrane</keyword>
<evidence type="ECO:0000256" key="1">
    <source>
        <dbReference type="ARBA" id="ARBA00004167"/>
    </source>
</evidence>
<keyword evidence="7 9" id="KW-0811">Translocation</keyword>
<keyword evidence="8 9" id="KW-0472">Membrane</keyword>
<dbReference type="Gene3D" id="1.20.5.3310">
    <property type="match status" value="1"/>
</dbReference>
<feature type="region of interest" description="Disordered" evidence="11">
    <location>
        <begin position="91"/>
        <end position="138"/>
    </location>
</feature>
<sequence>MFDITSSKLLILAIVALIVVGPKDLPILLRTVGKYLGVIRRQAAEFRQQFDEAMREAELDHLKKEFENVKREVRATMDEGARAVDSQIEAAAVKADPPRFGTSMPVTSPSPDKPAETDAPLPAPAVAAPDKEPDRGAA</sequence>
<keyword evidence="10" id="KW-0175">Coiled coil</keyword>
<dbReference type="InterPro" id="IPR003369">
    <property type="entry name" value="TatA/B/E"/>
</dbReference>
<dbReference type="Proteomes" id="UP000440694">
    <property type="component" value="Unassembled WGS sequence"/>
</dbReference>
<dbReference type="Pfam" id="PF02416">
    <property type="entry name" value="TatA_B_E"/>
    <property type="match status" value="1"/>
</dbReference>
<keyword evidence="4 9" id="KW-0812">Transmembrane</keyword>
<accession>A0A6I3KTS5</accession>
<reference evidence="12 13" key="1">
    <citation type="submission" date="2019-11" db="EMBL/GenBank/DDBJ databases">
        <title>Identification of a novel strain.</title>
        <authorList>
            <person name="Xu Q."/>
            <person name="Wang G."/>
        </authorList>
    </citation>
    <scope>NUCLEOTIDE SEQUENCE [LARGE SCALE GENOMIC DNA]</scope>
    <source>
        <strain evidence="13">xq</strain>
    </source>
</reference>
<dbReference type="PRINTS" id="PR01506">
    <property type="entry name" value="TATBPROTEIN"/>
</dbReference>
<comment type="caution">
    <text evidence="12">The sequence shown here is derived from an EMBL/GenBank/DDBJ whole genome shotgun (WGS) entry which is preliminary data.</text>
</comment>
<dbReference type="HAMAP" id="MF_00237">
    <property type="entry name" value="TatB"/>
    <property type="match status" value="1"/>
</dbReference>
<organism evidence="12 13">
    <name type="scientific">Hyphomicrobium album</name>
    <dbReference type="NCBI Taxonomy" id="2665159"/>
    <lineage>
        <taxon>Bacteria</taxon>
        <taxon>Pseudomonadati</taxon>
        <taxon>Pseudomonadota</taxon>
        <taxon>Alphaproteobacteria</taxon>
        <taxon>Hyphomicrobiales</taxon>
        <taxon>Hyphomicrobiaceae</taxon>
        <taxon>Hyphomicrobium</taxon>
    </lineage>
</organism>
<dbReference type="AlphaFoldDB" id="A0A6I3KTS5"/>
<name>A0A6I3KTS5_9HYPH</name>
<keyword evidence="5 9" id="KW-0653">Protein transport</keyword>
<evidence type="ECO:0000256" key="5">
    <source>
        <dbReference type="ARBA" id="ARBA00022927"/>
    </source>
</evidence>
<evidence type="ECO:0000256" key="7">
    <source>
        <dbReference type="ARBA" id="ARBA00023010"/>
    </source>
</evidence>
<evidence type="ECO:0000256" key="2">
    <source>
        <dbReference type="ARBA" id="ARBA00022448"/>
    </source>
</evidence>
<evidence type="ECO:0000313" key="13">
    <source>
        <dbReference type="Proteomes" id="UP000440694"/>
    </source>
</evidence>
<dbReference type="GO" id="GO:0008320">
    <property type="term" value="F:protein transmembrane transporter activity"/>
    <property type="evidence" value="ECO:0007669"/>
    <property type="project" value="UniProtKB-UniRule"/>
</dbReference>
<dbReference type="RefSeq" id="WP_154740547.1">
    <property type="nucleotide sequence ID" value="NZ_WMBQ01000002.1"/>
</dbReference>
<evidence type="ECO:0000256" key="8">
    <source>
        <dbReference type="ARBA" id="ARBA00023136"/>
    </source>
</evidence>
<comment type="subcellular location">
    <subcellularLocation>
        <location evidence="9">Cell membrane</location>
        <topology evidence="9">Single-pass membrane protein</topology>
    </subcellularLocation>
    <subcellularLocation>
        <location evidence="1">Membrane</location>
        <topology evidence="1">Single-pass membrane protein</topology>
    </subcellularLocation>
</comment>
<feature type="compositionally biased region" description="Basic and acidic residues" evidence="11">
    <location>
        <begin position="129"/>
        <end position="138"/>
    </location>
</feature>